<dbReference type="RefSeq" id="WP_166150669.1">
    <property type="nucleotide sequence ID" value="NZ_JAANYN010000012.1"/>
</dbReference>
<keyword evidence="2" id="KW-1185">Reference proteome</keyword>
<proteinExistence type="predicted"/>
<dbReference type="EMBL" id="JAANYN010000012">
    <property type="protein sequence ID" value="NHE59359.1"/>
    <property type="molecule type" value="Genomic_DNA"/>
</dbReference>
<protein>
    <submittedName>
        <fullName evidence="1">Uncharacterized protein</fullName>
    </submittedName>
</protein>
<reference evidence="1 2" key="1">
    <citation type="submission" date="2020-03" db="EMBL/GenBank/DDBJ databases">
        <title>Cyclobacterium plantarum sp. nov., a marine bacterium isolated from a coastal-marine wetland.</title>
        <authorList>
            <person name="Sanchez-Porro C."/>
            <person name="Ventosa A."/>
            <person name="Amoozegar M."/>
        </authorList>
    </citation>
    <scope>NUCLEOTIDE SEQUENCE [LARGE SCALE GENOMIC DNA]</scope>
    <source>
        <strain evidence="1 2">GBPx2</strain>
    </source>
</reference>
<evidence type="ECO:0000313" key="2">
    <source>
        <dbReference type="Proteomes" id="UP000649799"/>
    </source>
</evidence>
<accession>A0ABX0HG92</accession>
<gene>
    <name evidence="1" type="ORF">G9Q97_21315</name>
</gene>
<sequence>MDYRAVKSQFRQTGKITLEDSRGQVFEWLSPGRYPTGASGIFLIHELYQLQALVGSFSEVALDIVEFSPDKVIFHSPPANGPKDGMNSTGLIKFALIKSPFWHRLLFELRETVVLQWVENTEEAPHSGEQPFPLQAKGSKAMELHADGKVKIINA</sequence>
<name>A0ABX0HG92_9BACT</name>
<dbReference type="Proteomes" id="UP000649799">
    <property type="component" value="Unassembled WGS sequence"/>
</dbReference>
<evidence type="ECO:0000313" key="1">
    <source>
        <dbReference type="EMBL" id="NHE59359.1"/>
    </source>
</evidence>
<comment type="caution">
    <text evidence="1">The sequence shown here is derived from an EMBL/GenBank/DDBJ whole genome shotgun (WGS) entry which is preliminary data.</text>
</comment>
<organism evidence="1 2">
    <name type="scientific">Cyclobacterium plantarum</name>
    <dbReference type="NCBI Taxonomy" id="2716263"/>
    <lineage>
        <taxon>Bacteria</taxon>
        <taxon>Pseudomonadati</taxon>
        <taxon>Bacteroidota</taxon>
        <taxon>Cytophagia</taxon>
        <taxon>Cytophagales</taxon>
        <taxon>Cyclobacteriaceae</taxon>
        <taxon>Cyclobacterium</taxon>
    </lineage>
</organism>